<evidence type="ECO:0000313" key="1">
    <source>
        <dbReference type="EMBL" id="PBK66047.1"/>
    </source>
</evidence>
<gene>
    <name evidence="1" type="ORF">ARMSODRAFT_1086942</name>
</gene>
<name>A0A2H3BNA8_9AGAR</name>
<protein>
    <submittedName>
        <fullName evidence="1">Uncharacterized protein</fullName>
    </submittedName>
</protein>
<dbReference type="Proteomes" id="UP000218334">
    <property type="component" value="Unassembled WGS sequence"/>
</dbReference>
<dbReference type="AlphaFoldDB" id="A0A2H3BNA8"/>
<accession>A0A2H3BNA8</accession>
<reference evidence="2" key="1">
    <citation type="journal article" date="2017" name="Nat. Ecol. Evol.">
        <title>Genome expansion and lineage-specific genetic innovations in the forest pathogenic fungi Armillaria.</title>
        <authorList>
            <person name="Sipos G."/>
            <person name="Prasanna A.N."/>
            <person name="Walter M.C."/>
            <person name="O'Connor E."/>
            <person name="Balint B."/>
            <person name="Krizsan K."/>
            <person name="Kiss B."/>
            <person name="Hess J."/>
            <person name="Varga T."/>
            <person name="Slot J."/>
            <person name="Riley R."/>
            <person name="Boka B."/>
            <person name="Rigling D."/>
            <person name="Barry K."/>
            <person name="Lee J."/>
            <person name="Mihaltcheva S."/>
            <person name="LaButti K."/>
            <person name="Lipzen A."/>
            <person name="Waldron R."/>
            <person name="Moloney N.M."/>
            <person name="Sperisen C."/>
            <person name="Kredics L."/>
            <person name="Vagvoelgyi C."/>
            <person name="Patrignani A."/>
            <person name="Fitzpatrick D."/>
            <person name="Nagy I."/>
            <person name="Doyle S."/>
            <person name="Anderson J.B."/>
            <person name="Grigoriev I.V."/>
            <person name="Gueldener U."/>
            <person name="Muensterkoetter M."/>
            <person name="Nagy L.G."/>
        </authorList>
    </citation>
    <scope>NUCLEOTIDE SEQUENCE [LARGE SCALE GENOMIC DNA]</scope>
    <source>
        <strain evidence="2">28-4</strain>
    </source>
</reference>
<proteinExistence type="predicted"/>
<organism evidence="1 2">
    <name type="scientific">Armillaria solidipes</name>
    <dbReference type="NCBI Taxonomy" id="1076256"/>
    <lineage>
        <taxon>Eukaryota</taxon>
        <taxon>Fungi</taxon>
        <taxon>Dikarya</taxon>
        <taxon>Basidiomycota</taxon>
        <taxon>Agaricomycotina</taxon>
        <taxon>Agaricomycetes</taxon>
        <taxon>Agaricomycetidae</taxon>
        <taxon>Agaricales</taxon>
        <taxon>Marasmiineae</taxon>
        <taxon>Physalacriaceae</taxon>
        <taxon>Armillaria</taxon>
    </lineage>
</organism>
<dbReference type="EMBL" id="KZ293442">
    <property type="protein sequence ID" value="PBK66047.1"/>
    <property type="molecule type" value="Genomic_DNA"/>
</dbReference>
<keyword evidence="2" id="KW-1185">Reference proteome</keyword>
<sequence>MPAYIENLSESIHPMAPKRQLDANSTGSPLSKRLRIAQPILQKCEALLEEAGIIPQTYSPLEILGLLLDGQSQQEEPPRDEDELRRVGENRLTVPDEYVSEPYHAYNFSEVSQTILQERLSFRFSLYDWSLRGFFRHATLSKHYADDLEPLYKELETIYSASEPKNLDAVARQVTDAYLSFVFATIRKNRETDIRNAIKARLEADPGLDVKFLMYGHSDAESHEQILSAYLESPEGASLPSTLSEFSIDDKANYILWCNRYVYPNRLLNIDGVGNTSYIRLYQEITIDSDDDDASYHDQNGREITLSGVVKYAMLVFKTRDEDQVRNASFGESQKRLYEEKSLETRLLFLEAGLDNGRERNLSREPLIEASAQALALSRRFKRSNVRFIVTDSNDWVIAHLHNPLDGGPPEVTSYPLPHLYSEIPFQARYGTTLGRVKATQTWRTFVRGFYVTLLEWLLPESVSAIPTPPRFDQIPGSKI</sequence>
<evidence type="ECO:0000313" key="2">
    <source>
        <dbReference type="Proteomes" id="UP000218334"/>
    </source>
</evidence>